<dbReference type="Proteomes" id="UP000035062">
    <property type="component" value="Unassembled WGS sequence"/>
</dbReference>
<keyword evidence="1" id="KW-0175">Coiled coil</keyword>
<reference evidence="4 5" key="1">
    <citation type="journal article" date="2012" name="J. Bacteriol.">
        <title>Genome Sequence of Pectin-Degrading Alishewanella agri, Isolated from Landfill Soil.</title>
        <authorList>
            <person name="Kim J."/>
            <person name="Jung J."/>
            <person name="Sung J.S."/>
            <person name="Chun J."/>
            <person name="Park W."/>
        </authorList>
    </citation>
    <scope>NUCLEOTIDE SEQUENCE [LARGE SCALE GENOMIC DNA]</scope>
    <source>
        <strain evidence="4 5">BL06</strain>
    </source>
</reference>
<dbReference type="PATRIC" id="fig|1195246.3.peg.2107"/>
<keyword evidence="4" id="KW-0418">Kinase</keyword>
<dbReference type="STRING" id="1195246.AGRI_10636"/>
<keyword evidence="5" id="KW-1185">Reference proteome</keyword>
<keyword evidence="2" id="KW-0812">Transmembrane</keyword>
<feature type="domain" description="Signal transduction histidine kinase internal region" evidence="3">
    <location>
        <begin position="164"/>
        <end position="240"/>
    </location>
</feature>
<dbReference type="PANTHER" id="PTHR34220">
    <property type="entry name" value="SENSOR HISTIDINE KINASE YPDA"/>
    <property type="match status" value="1"/>
</dbReference>
<dbReference type="RefSeq" id="WP_008984961.1">
    <property type="nucleotide sequence ID" value="NZ_AKKU01000017.1"/>
</dbReference>
<keyword evidence="2" id="KW-1133">Transmembrane helix</keyword>
<organism evidence="4 5">
    <name type="scientific">Alishewanella agri BL06</name>
    <dbReference type="NCBI Taxonomy" id="1195246"/>
    <lineage>
        <taxon>Bacteria</taxon>
        <taxon>Pseudomonadati</taxon>
        <taxon>Pseudomonadota</taxon>
        <taxon>Gammaproteobacteria</taxon>
        <taxon>Alteromonadales</taxon>
        <taxon>Alteromonadaceae</taxon>
        <taxon>Alishewanella</taxon>
    </lineage>
</organism>
<protein>
    <submittedName>
        <fullName evidence="4">Two-component system sensor histidine kinase</fullName>
    </submittedName>
</protein>
<feature type="transmembrane region" description="Helical" evidence="2">
    <location>
        <begin position="12"/>
        <end position="28"/>
    </location>
</feature>
<sequence>MWQAFLRYLQVDRTFLLLVFVFSYLLVISNRVRAGMMSWYVLTPEGPLASFAAALLIFVLLRFWLNRQAEVAPSGNRHSIYLRSFALGLGAYLLFTNALGLLIAALFGNLARNFNPETLLHSNLSQVVDFVLYAGLYLAYHHSQQAAAYRQQLADYQQQLAALQLQQLKAQMNPHFVFNALNTLDELIAVAPEQASSYLQHFASLYRMSLRYAEQQLVPLSDELNFARHYFQLMQLRLGDGYQLEIKADDQGATYWLPPFSLQLLLENALLHNQGSAAQPLRVAVVVRDGRLEISNPLQPKPVPVTGNGVGLANLAKQWLFLSGENIRISRDTQQFSVSLPLLEEHAHV</sequence>
<name>I9DRL4_9ALTE</name>
<feature type="transmembrane region" description="Helical" evidence="2">
    <location>
        <begin position="85"/>
        <end position="107"/>
    </location>
</feature>
<gene>
    <name evidence="4" type="ORF">AGRI_10636</name>
</gene>
<proteinExistence type="predicted"/>
<evidence type="ECO:0000313" key="4">
    <source>
        <dbReference type="EMBL" id="EIW88665.1"/>
    </source>
</evidence>
<feature type="transmembrane region" description="Helical" evidence="2">
    <location>
        <begin position="48"/>
        <end position="65"/>
    </location>
</feature>
<dbReference type="PANTHER" id="PTHR34220:SF7">
    <property type="entry name" value="SENSOR HISTIDINE KINASE YPDA"/>
    <property type="match status" value="1"/>
</dbReference>
<evidence type="ECO:0000313" key="5">
    <source>
        <dbReference type="Proteomes" id="UP000035062"/>
    </source>
</evidence>
<feature type="coiled-coil region" evidence="1">
    <location>
        <begin position="146"/>
        <end position="173"/>
    </location>
</feature>
<keyword evidence="4" id="KW-0808">Transferase</keyword>
<dbReference type="AlphaFoldDB" id="I9DRL4"/>
<dbReference type="EMBL" id="AKKU01000017">
    <property type="protein sequence ID" value="EIW88665.1"/>
    <property type="molecule type" value="Genomic_DNA"/>
</dbReference>
<evidence type="ECO:0000256" key="1">
    <source>
        <dbReference type="SAM" id="Coils"/>
    </source>
</evidence>
<dbReference type="GO" id="GO:0016020">
    <property type="term" value="C:membrane"/>
    <property type="evidence" value="ECO:0007669"/>
    <property type="project" value="InterPro"/>
</dbReference>
<dbReference type="InterPro" id="IPR050640">
    <property type="entry name" value="Bact_2-comp_sensor_kinase"/>
</dbReference>
<dbReference type="eggNOG" id="COG2972">
    <property type="taxonomic scope" value="Bacteria"/>
</dbReference>
<dbReference type="InterPro" id="IPR010559">
    <property type="entry name" value="Sig_transdc_His_kin_internal"/>
</dbReference>
<evidence type="ECO:0000259" key="3">
    <source>
        <dbReference type="Pfam" id="PF06580"/>
    </source>
</evidence>
<comment type="caution">
    <text evidence="4">The sequence shown here is derived from an EMBL/GenBank/DDBJ whole genome shotgun (WGS) entry which is preliminary data.</text>
</comment>
<accession>I9DRL4</accession>
<dbReference type="Pfam" id="PF06580">
    <property type="entry name" value="His_kinase"/>
    <property type="match status" value="1"/>
</dbReference>
<keyword evidence="2" id="KW-0472">Membrane</keyword>
<dbReference type="GO" id="GO:0000155">
    <property type="term" value="F:phosphorelay sensor kinase activity"/>
    <property type="evidence" value="ECO:0007669"/>
    <property type="project" value="InterPro"/>
</dbReference>
<evidence type="ECO:0000256" key="2">
    <source>
        <dbReference type="SAM" id="Phobius"/>
    </source>
</evidence>